<sequence length="57" mass="6019">AAKPKAAASTSVAKPVNMAAASTSVAKPVNTARPKRSVNFSRTRRSSITSFKEQRNS</sequence>
<name>A0A6L2N2X0_TANCI</name>
<feature type="non-terminal residue" evidence="2">
    <location>
        <position position="1"/>
    </location>
</feature>
<comment type="caution">
    <text evidence="2">The sequence shown here is derived from an EMBL/GenBank/DDBJ whole genome shotgun (WGS) entry which is preliminary data.</text>
</comment>
<feature type="region of interest" description="Disordered" evidence="1">
    <location>
        <begin position="1"/>
        <end position="57"/>
    </location>
</feature>
<gene>
    <name evidence="2" type="ORF">Tci_050852</name>
</gene>
<evidence type="ECO:0000256" key="1">
    <source>
        <dbReference type="SAM" id="MobiDB-lite"/>
    </source>
</evidence>
<proteinExistence type="predicted"/>
<dbReference type="EMBL" id="BKCJ010007762">
    <property type="protein sequence ID" value="GEU78874.1"/>
    <property type="molecule type" value="Genomic_DNA"/>
</dbReference>
<dbReference type="AlphaFoldDB" id="A0A6L2N2X0"/>
<protein>
    <submittedName>
        <fullName evidence="2">Uncharacterized protein</fullName>
    </submittedName>
</protein>
<evidence type="ECO:0000313" key="2">
    <source>
        <dbReference type="EMBL" id="GEU78874.1"/>
    </source>
</evidence>
<organism evidence="2">
    <name type="scientific">Tanacetum cinerariifolium</name>
    <name type="common">Dalmatian daisy</name>
    <name type="synonym">Chrysanthemum cinerariifolium</name>
    <dbReference type="NCBI Taxonomy" id="118510"/>
    <lineage>
        <taxon>Eukaryota</taxon>
        <taxon>Viridiplantae</taxon>
        <taxon>Streptophyta</taxon>
        <taxon>Embryophyta</taxon>
        <taxon>Tracheophyta</taxon>
        <taxon>Spermatophyta</taxon>
        <taxon>Magnoliopsida</taxon>
        <taxon>eudicotyledons</taxon>
        <taxon>Gunneridae</taxon>
        <taxon>Pentapetalae</taxon>
        <taxon>asterids</taxon>
        <taxon>campanulids</taxon>
        <taxon>Asterales</taxon>
        <taxon>Asteraceae</taxon>
        <taxon>Asteroideae</taxon>
        <taxon>Anthemideae</taxon>
        <taxon>Anthemidinae</taxon>
        <taxon>Tanacetum</taxon>
    </lineage>
</organism>
<reference evidence="2" key="1">
    <citation type="journal article" date="2019" name="Sci. Rep.">
        <title>Draft genome of Tanacetum cinerariifolium, the natural source of mosquito coil.</title>
        <authorList>
            <person name="Yamashiro T."/>
            <person name="Shiraishi A."/>
            <person name="Satake H."/>
            <person name="Nakayama K."/>
        </authorList>
    </citation>
    <scope>NUCLEOTIDE SEQUENCE</scope>
</reference>
<accession>A0A6L2N2X0</accession>